<sequence>MLFSPLLTLAVMIATATAKTPQPHHLRRYANETASMSSFVNGNMATDMVGSVVLAAIENLSPSTSALAAQTTTQFTQDPMPTSLRTITLRTTVTLTPSSTRTTPYPSSALFDPQVAVVAAAKAEAPIVPAASPVVTLKTVYLPTTIYVTNPCAATQSTVTQNQAPPAQSSVPAQSTDAAAPAVAGNVQGASVDAAAAQAAVTNVPFSLARTSTPDPTSYATVHVTQTLHSTVTVHALALATAQAMGPSLVQSGMAPYGNTTTTPI</sequence>
<dbReference type="VEuPathDB" id="FungiDB:TAPDE_002730"/>
<dbReference type="Proteomes" id="UP000013776">
    <property type="component" value="Unassembled WGS sequence"/>
</dbReference>
<keyword evidence="1" id="KW-0732">Signal</keyword>
<evidence type="ECO:0000256" key="1">
    <source>
        <dbReference type="SAM" id="SignalP"/>
    </source>
</evidence>
<name>R4XAT1_TAPDE</name>
<proteinExistence type="predicted"/>
<feature type="signal peptide" evidence="1">
    <location>
        <begin position="1"/>
        <end position="18"/>
    </location>
</feature>
<dbReference type="EMBL" id="CAHR02000094">
    <property type="protein sequence ID" value="CCG82639.1"/>
    <property type="molecule type" value="Genomic_DNA"/>
</dbReference>
<reference evidence="2 3" key="1">
    <citation type="journal article" date="2013" name="MBio">
        <title>Genome sequencing of the plant pathogen Taphrina deformans, the causal agent of peach leaf curl.</title>
        <authorList>
            <person name="Cisse O.H."/>
            <person name="Almeida J.M.G.C.F."/>
            <person name="Fonseca A."/>
            <person name="Kumar A.A."/>
            <person name="Salojaervi J."/>
            <person name="Overmyer K."/>
            <person name="Hauser P.M."/>
            <person name="Pagni M."/>
        </authorList>
    </citation>
    <scope>NUCLEOTIDE SEQUENCE [LARGE SCALE GENOMIC DNA]</scope>
    <source>
        <strain evidence="3">PYCC 5710 / ATCC 11124 / CBS 356.35 / IMI 108563 / JCM 9778 / NBRC 8474</strain>
    </source>
</reference>
<feature type="chain" id="PRO_5004373183" evidence="1">
    <location>
        <begin position="19"/>
        <end position="265"/>
    </location>
</feature>
<accession>R4XAT1</accession>
<organism evidence="2 3">
    <name type="scientific">Taphrina deformans (strain PYCC 5710 / ATCC 11124 / CBS 356.35 / IMI 108563 / JCM 9778 / NBRC 8474)</name>
    <name type="common">Peach leaf curl fungus</name>
    <name type="synonym">Lalaria deformans</name>
    <dbReference type="NCBI Taxonomy" id="1097556"/>
    <lineage>
        <taxon>Eukaryota</taxon>
        <taxon>Fungi</taxon>
        <taxon>Dikarya</taxon>
        <taxon>Ascomycota</taxon>
        <taxon>Taphrinomycotina</taxon>
        <taxon>Taphrinomycetes</taxon>
        <taxon>Taphrinales</taxon>
        <taxon>Taphrinaceae</taxon>
        <taxon>Taphrina</taxon>
    </lineage>
</organism>
<evidence type="ECO:0000313" key="2">
    <source>
        <dbReference type="EMBL" id="CCG82639.1"/>
    </source>
</evidence>
<dbReference type="AlphaFoldDB" id="R4XAT1"/>
<gene>
    <name evidence="2" type="ORF">TAPDE_002730</name>
</gene>
<comment type="caution">
    <text evidence="2">The sequence shown here is derived from an EMBL/GenBank/DDBJ whole genome shotgun (WGS) entry which is preliminary data.</text>
</comment>
<keyword evidence="3" id="KW-1185">Reference proteome</keyword>
<protein>
    <submittedName>
        <fullName evidence="2">Uncharacterized protein</fullName>
    </submittedName>
</protein>
<evidence type="ECO:0000313" key="3">
    <source>
        <dbReference type="Proteomes" id="UP000013776"/>
    </source>
</evidence>